<gene>
    <name evidence="6" type="ORF">EC9_43090</name>
</gene>
<dbReference type="GO" id="GO:0009428">
    <property type="term" value="C:bacterial-type flagellum basal body, distal rod, P ring"/>
    <property type="evidence" value="ECO:0007669"/>
    <property type="project" value="InterPro"/>
</dbReference>
<sequence>MINANSARFVRLGQSALWGLLIVASCGCLSPWMGKKDDASENEVAVVEELFESENRPKLVRDATVSMGMNPVKLESIAIVNGLAGTGGIPEPSPQRDTILSELKTLNINDPNQFLDSNQSAMVSVEAFLPPGIQKDDPIDLFVRISTRSTATSLRGGWLMPARLQEVRLLNNQLRTSDMLAVGTGPVLIRSAYEAGDEKALIREGVIPSGGRSTKSRTVGLIIRPAFQHAFISAQIANDINRRFFFFDGTNRRGIANAKEDDFIELSIHPTYHRNIPRMMSVVQSVAIKDSIDERHVRIKDLTARLTEPSTAAAAALQLEAIGDEGAVPLRVAATVANPEIRFYAAEALAYMDDVDAIDPLVELARTEPAFRYRSLLALSILEHRLAAEGLRELMDETSVETRYGAFRNLRERPDRELLVPGTELGDGFSFFHVASKAEPLVVVSTLRYAEVVVFGGPVAIRPPKYLMAGSGIMVRGDDQGKLRISRFQPGKPDARSTGSATVGGLIKGIADVGGNYSDVVEVLRIAKEQGDLEARFAIDPLPKTLRTYHRDTDEASEESSYAELAPSNIDPPVGSGKKEAWWKF</sequence>
<dbReference type="PANTHER" id="PTHR30381:SF0">
    <property type="entry name" value="FLAGELLAR P-RING PROTEIN"/>
    <property type="match status" value="1"/>
</dbReference>
<keyword evidence="6" id="KW-0282">Flagellum</keyword>
<dbReference type="GO" id="GO:0071973">
    <property type="term" value="P:bacterial-type flagellum-dependent cell motility"/>
    <property type="evidence" value="ECO:0007669"/>
    <property type="project" value="InterPro"/>
</dbReference>
<dbReference type="Pfam" id="PF13646">
    <property type="entry name" value="HEAT_2"/>
    <property type="match status" value="1"/>
</dbReference>
<dbReference type="Pfam" id="PF02119">
    <property type="entry name" value="FlgI"/>
    <property type="match status" value="1"/>
</dbReference>
<evidence type="ECO:0000256" key="2">
    <source>
        <dbReference type="ARBA" id="ARBA00004117"/>
    </source>
</evidence>
<keyword evidence="6" id="KW-0966">Cell projection</keyword>
<dbReference type="InterPro" id="IPR011989">
    <property type="entry name" value="ARM-like"/>
</dbReference>
<dbReference type="AlphaFoldDB" id="A0A517M5F5"/>
<evidence type="ECO:0000256" key="5">
    <source>
        <dbReference type="SAM" id="MobiDB-lite"/>
    </source>
</evidence>
<feature type="region of interest" description="Disordered" evidence="5">
    <location>
        <begin position="551"/>
        <end position="585"/>
    </location>
</feature>
<dbReference type="RefSeq" id="WP_218934305.1">
    <property type="nucleotide sequence ID" value="NZ_CP036261.1"/>
</dbReference>
<organism evidence="6 7">
    <name type="scientific">Rosistilla ulvae</name>
    <dbReference type="NCBI Taxonomy" id="1930277"/>
    <lineage>
        <taxon>Bacteria</taxon>
        <taxon>Pseudomonadati</taxon>
        <taxon>Planctomycetota</taxon>
        <taxon>Planctomycetia</taxon>
        <taxon>Pirellulales</taxon>
        <taxon>Pirellulaceae</taxon>
        <taxon>Rosistilla</taxon>
    </lineage>
</organism>
<dbReference type="InterPro" id="IPR001782">
    <property type="entry name" value="Flag_FlgI"/>
</dbReference>
<keyword evidence="3" id="KW-0732">Signal</keyword>
<name>A0A517M5F5_9BACT</name>
<dbReference type="Proteomes" id="UP000319557">
    <property type="component" value="Chromosome"/>
</dbReference>
<evidence type="ECO:0000313" key="7">
    <source>
        <dbReference type="Proteomes" id="UP000319557"/>
    </source>
</evidence>
<accession>A0A517M5F5</accession>
<dbReference type="PANTHER" id="PTHR30381">
    <property type="entry name" value="FLAGELLAR P-RING PERIPLASMIC PROTEIN FLGI"/>
    <property type="match status" value="1"/>
</dbReference>
<reference evidence="6 7" key="1">
    <citation type="submission" date="2019-02" db="EMBL/GenBank/DDBJ databases">
        <title>Deep-cultivation of Planctomycetes and their phenomic and genomic characterization uncovers novel biology.</title>
        <authorList>
            <person name="Wiegand S."/>
            <person name="Jogler M."/>
            <person name="Boedeker C."/>
            <person name="Pinto D."/>
            <person name="Vollmers J."/>
            <person name="Rivas-Marin E."/>
            <person name="Kohn T."/>
            <person name="Peeters S.H."/>
            <person name="Heuer A."/>
            <person name="Rast P."/>
            <person name="Oberbeckmann S."/>
            <person name="Bunk B."/>
            <person name="Jeske O."/>
            <person name="Meyerdierks A."/>
            <person name="Storesund J.E."/>
            <person name="Kallscheuer N."/>
            <person name="Luecker S."/>
            <person name="Lage O.M."/>
            <person name="Pohl T."/>
            <person name="Merkel B.J."/>
            <person name="Hornburger P."/>
            <person name="Mueller R.-W."/>
            <person name="Bruemmer F."/>
            <person name="Labrenz M."/>
            <person name="Spormann A.M."/>
            <person name="Op den Camp H."/>
            <person name="Overmann J."/>
            <person name="Amann R."/>
            <person name="Jetten M.S.M."/>
            <person name="Mascher T."/>
            <person name="Medema M.H."/>
            <person name="Devos D.P."/>
            <person name="Kaster A.-K."/>
            <person name="Ovreas L."/>
            <person name="Rohde M."/>
            <person name="Galperin M.Y."/>
            <person name="Jogler C."/>
        </authorList>
    </citation>
    <scope>NUCLEOTIDE SEQUENCE [LARGE SCALE GENOMIC DNA]</scope>
    <source>
        <strain evidence="6 7">EC9</strain>
    </source>
</reference>
<evidence type="ECO:0000256" key="1">
    <source>
        <dbReference type="ARBA" id="ARBA00002591"/>
    </source>
</evidence>
<feature type="compositionally biased region" description="Low complexity" evidence="5">
    <location>
        <begin position="559"/>
        <end position="568"/>
    </location>
</feature>
<keyword evidence="4" id="KW-0975">Bacterial flagellum</keyword>
<dbReference type="EMBL" id="CP036261">
    <property type="protein sequence ID" value="QDS90105.1"/>
    <property type="molecule type" value="Genomic_DNA"/>
</dbReference>
<evidence type="ECO:0000313" key="6">
    <source>
        <dbReference type="EMBL" id="QDS90105.1"/>
    </source>
</evidence>
<dbReference type="SMART" id="SM00567">
    <property type="entry name" value="EZ_HEAT"/>
    <property type="match status" value="2"/>
</dbReference>
<evidence type="ECO:0000256" key="4">
    <source>
        <dbReference type="ARBA" id="ARBA00023143"/>
    </source>
</evidence>
<dbReference type="Gene3D" id="1.25.10.10">
    <property type="entry name" value="Leucine-rich Repeat Variant"/>
    <property type="match status" value="1"/>
</dbReference>
<dbReference type="InterPro" id="IPR004155">
    <property type="entry name" value="PBS_lyase_HEAT"/>
</dbReference>
<dbReference type="InterPro" id="IPR016024">
    <property type="entry name" value="ARM-type_fold"/>
</dbReference>
<keyword evidence="7" id="KW-1185">Reference proteome</keyword>
<evidence type="ECO:0000256" key="3">
    <source>
        <dbReference type="ARBA" id="ARBA00022729"/>
    </source>
</evidence>
<dbReference type="GO" id="GO:0030288">
    <property type="term" value="C:outer membrane-bounded periplasmic space"/>
    <property type="evidence" value="ECO:0007669"/>
    <property type="project" value="InterPro"/>
</dbReference>
<keyword evidence="6" id="KW-0969">Cilium</keyword>
<comment type="subcellular location">
    <subcellularLocation>
        <location evidence="2">Bacterial flagellum basal body</location>
    </subcellularLocation>
</comment>
<comment type="function">
    <text evidence="1">Assembles around the rod to form the L-ring and probably protects the motor/basal body from shearing forces during rotation.</text>
</comment>
<proteinExistence type="predicted"/>
<dbReference type="SUPFAM" id="SSF48371">
    <property type="entry name" value="ARM repeat"/>
    <property type="match status" value="1"/>
</dbReference>
<dbReference type="GO" id="GO:0005198">
    <property type="term" value="F:structural molecule activity"/>
    <property type="evidence" value="ECO:0007669"/>
    <property type="project" value="InterPro"/>
</dbReference>
<dbReference type="KEGG" id="ruv:EC9_43090"/>
<protein>
    <submittedName>
        <fullName evidence="6">Flagellar basal body P-ring protein</fullName>
    </submittedName>
</protein>